<keyword evidence="2" id="KW-1185">Reference proteome</keyword>
<accession>A0ABT6TA07</accession>
<protein>
    <submittedName>
        <fullName evidence="1">Uncharacterized protein</fullName>
    </submittedName>
</protein>
<reference evidence="1" key="1">
    <citation type="submission" date="2023-04" db="EMBL/GenBank/DDBJ databases">
        <title>Comparative genomic analysis of Cohnella hashimotonis sp. nov., isolated from the International Space Station.</title>
        <authorList>
            <person name="Venkateswaran K."/>
            <person name="Simpson A."/>
        </authorList>
    </citation>
    <scope>NUCLEOTIDE SEQUENCE</scope>
    <source>
        <strain evidence="1">F6_2S_P_1</strain>
    </source>
</reference>
<organism evidence="1 2">
    <name type="scientific">Cohnella hashimotonis</name>
    <dbReference type="NCBI Taxonomy" id="2826895"/>
    <lineage>
        <taxon>Bacteria</taxon>
        <taxon>Bacillati</taxon>
        <taxon>Bacillota</taxon>
        <taxon>Bacilli</taxon>
        <taxon>Bacillales</taxon>
        <taxon>Paenibacillaceae</taxon>
        <taxon>Cohnella</taxon>
    </lineage>
</organism>
<evidence type="ECO:0000313" key="1">
    <source>
        <dbReference type="EMBL" id="MDI4643661.1"/>
    </source>
</evidence>
<gene>
    <name evidence="1" type="ORF">KB449_01760</name>
</gene>
<dbReference type="EMBL" id="JAGRPV010000001">
    <property type="protein sequence ID" value="MDI4643661.1"/>
    <property type="molecule type" value="Genomic_DNA"/>
</dbReference>
<sequence>MSRHWIEDQKYLLAAIDKYRSQIEGENLIEQKKMTLRFAQNLHNETPELNHRTVHSINERLPYLDNLLAGVFEVHNYAAKDQHLYLTRPRMNGNRDFNACNTRHSYNGAVQR</sequence>
<name>A0ABT6TA07_9BACL</name>
<dbReference type="Proteomes" id="UP001161691">
    <property type="component" value="Unassembled WGS sequence"/>
</dbReference>
<comment type="caution">
    <text evidence="1">The sequence shown here is derived from an EMBL/GenBank/DDBJ whole genome shotgun (WGS) entry which is preliminary data.</text>
</comment>
<dbReference type="RefSeq" id="WP_282906713.1">
    <property type="nucleotide sequence ID" value="NZ_JAGRPV010000001.1"/>
</dbReference>
<evidence type="ECO:0000313" key="2">
    <source>
        <dbReference type="Proteomes" id="UP001161691"/>
    </source>
</evidence>
<proteinExistence type="predicted"/>